<evidence type="ECO:0000313" key="3">
    <source>
        <dbReference type="Proteomes" id="UP001056426"/>
    </source>
</evidence>
<reference evidence="2" key="1">
    <citation type="submission" date="2022-05" db="EMBL/GenBank/DDBJ databases">
        <authorList>
            <person name="Sun X."/>
        </authorList>
    </citation>
    <scope>NUCLEOTIDE SEQUENCE</scope>
    <source>
        <strain evidence="2">Ai-910</strain>
    </source>
</reference>
<dbReference type="KEGG" id="alkq:M9189_05395"/>
<dbReference type="EMBL" id="CP098400">
    <property type="protein sequence ID" value="URW80785.1"/>
    <property type="molecule type" value="Genomic_DNA"/>
</dbReference>
<name>A0A9J6ZT69_9BACT</name>
<keyword evidence="3" id="KW-1185">Reference proteome</keyword>
<dbReference type="AlphaFoldDB" id="A0A9J6ZT69"/>
<keyword evidence="1" id="KW-0812">Transmembrane</keyword>
<sequence>MNKEILNLLKKGLLFAAFAIPAYLVLLLITANWAPDPLKRNINFRMGSYGHMHSRLKEVRESGQVELLFLGSSHTYRGFDTRLFEAEGWRVFNLGSSSQSHLQTQVLLQRYLQSLRPKLVIYEVYPGTFATDGVESSTDILSNDVVDRYAWTMVLKTPGLKVFNTLVPALWSDWTGQKSTYIEEAVKGPDTYVPRGYVEMELQHYKTVRDTSSREWTWRSKQLRAFAQNLEMLKDAGAEVLLVMAPIPPGHYRNYKNTAVFDSLMQNHGRYYNFNDLMLLNDSLHFYDAHHLNQLGVEAFNRELIKLLKDYWLAL</sequence>
<feature type="transmembrane region" description="Helical" evidence="1">
    <location>
        <begin position="12"/>
        <end position="34"/>
    </location>
</feature>
<proteinExistence type="predicted"/>
<protein>
    <submittedName>
        <fullName evidence="2">DUF1574 domain-containing protein</fullName>
    </submittedName>
</protein>
<dbReference type="SUPFAM" id="SSF52266">
    <property type="entry name" value="SGNH hydrolase"/>
    <property type="match status" value="1"/>
</dbReference>
<accession>A0A9J6ZT69</accession>
<gene>
    <name evidence="2" type="ORF">M9189_05395</name>
</gene>
<keyword evidence="1" id="KW-0472">Membrane</keyword>
<evidence type="ECO:0000313" key="2">
    <source>
        <dbReference type="EMBL" id="URW80785.1"/>
    </source>
</evidence>
<reference evidence="2" key="2">
    <citation type="submission" date="2022-06" db="EMBL/GenBank/DDBJ databases">
        <title>Xiashengella guii gen. nov. sp. nov., a bacterium isolated form anaerobic digestion tank.</title>
        <authorList>
            <person name="Huang H."/>
        </authorList>
    </citation>
    <scope>NUCLEOTIDE SEQUENCE</scope>
    <source>
        <strain evidence="2">Ai-910</strain>
    </source>
</reference>
<evidence type="ECO:0000256" key="1">
    <source>
        <dbReference type="SAM" id="Phobius"/>
    </source>
</evidence>
<dbReference type="Proteomes" id="UP001056426">
    <property type="component" value="Chromosome"/>
</dbReference>
<dbReference type="RefSeq" id="WP_250725201.1">
    <property type="nucleotide sequence ID" value="NZ_CP098400.1"/>
</dbReference>
<keyword evidence="1" id="KW-1133">Transmembrane helix</keyword>
<organism evidence="2 3">
    <name type="scientific">Xiashengella succiniciproducens</name>
    <dbReference type="NCBI Taxonomy" id="2949635"/>
    <lineage>
        <taxon>Bacteria</taxon>
        <taxon>Pseudomonadati</taxon>
        <taxon>Bacteroidota</taxon>
        <taxon>Bacteroidia</taxon>
        <taxon>Marinilabiliales</taxon>
        <taxon>Marinilabiliaceae</taxon>
        <taxon>Xiashengella</taxon>
    </lineage>
</organism>